<dbReference type="Proteomes" id="UP000054911">
    <property type="component" value="Unassembled WGS sequence"/>
</dbReference>
<evidence type="ECO:0000256" key="6">
    <source>
        <dbReference type="ARBA" id="ARBA00022989"/>
    </source>
</evidence>
<dbReference type="PANTHER" id="PTHR30472:SF37">
    <property type="entry name" value="FE(3+) DICITRATE TRANSPORT SYSTEM PERMEASE PROTEIN FECD-RELATED"/>
    <property type="match status" value="1"/>
</dbReference>
<feature type="transmembrane region" description="Helical" evidence="8">
    <location>
        <begin position="287"/>
        <end position="308"/>
    </location>
</feature>
<comment type="caution">
    <text evidence="9">The sequence shown here is derived from an EMBL/GenBank/DDBJ whole genome shotgun (WGS) entry which is preliminary data.</text>
</comment>
<feature type="transmembrane region" description="Helical" evidence="8">
    <location>
        <begin position="129"/>
        <end position="147"/>
    </location>
</feature>
<dbReference type="GO" id="GO:0033214">
    <property type="term" value="P:siderophore-iron import into cell"/>
    <property type="evidence" value="ECO:0007669"/>
    <property type="project" value="TreeGrafter"/>
</dbReference>
<organism evidence="9 10">
    <name type="scientific">Caballeronia pedi</name>
    <dbReference type="NCBI Taxonomy" id="1777141"/>
    <lineage>
        <taxon>Bacteria</taxon>
        <taxon>Pseudomonadati</taxon>
        <taxon>Pseudomonadota</taxon>
        <taxon>Betaproteobacteria</taxon>
        <taxon>Burkholderiales</taxon>
        <taxon>Burkholderiaceae</taxon>
        <taxon>Caballeronia</taxon>
    </lineage>
</organism>
<protein>
    <submittedName>
        <fullName evidence="9">Iron-hydroxamate transporter permease subunit</fullName>
    </submittedName>
</protein>
<evidence type="ECO:0000256" key="8">
    <source>
        <dbReference type="SAM" id="Phobius"/>
    </source>
</evidence>
<dbReference type="PANTHER" id="PTHR30472">
    <property type="entry name" value="FERRIC ENTEROBACTIN TRANSPORT SYSTEM PERMEASE PROTEIN"/>
    <property type="match status" value="1"/>
</dbReference>
<evidence type="ECO:0000256" key="1">
    <source>
        <dbReference type="ARBA" id="ARBA00004651"/>
    </source>
</evidence>
<evidence type="ECO:0000256" key="5">
    <source>
        <dbReference type="ARBA" id="ARBA00022692"/>
    </source>
</evidence>
<feature type="transmembrane region" description="Helical" evidence="8">
    <location>
        <begin position="360"/>
        <end position="381"/>
    </location>
</feature>
<dbReference type="STRING" id="1777141.AWB80_07313"/>
<keyword evidence="10" id="KW-1185">Reference proteome</keyword>
<reference evidence="9" key="1">
    <citation type="submission" date="2016-01" db="EMBL/GenBank/DDBJ databases">
        <authorList>
            <person name="Peeters C."/>
        </authorList>
    </citation>
    <scope>NUCLEOTIDE SEQUENCE [LARGE SCALE GENOMIC DNA]</scope>
    <source>
        <strain evidence="9">LMG 29323</strain>
    </source>
</reference>
<proteinExistence type="inferred from homology"/>
<dbReference type="Gene3D" id="1.10.3470.10">
    <property type="entry name" value="ABC transporter involved in vitamin B12 uptake, BtuC"/>
    <property type="match status" value="2"/>
</dbReference>
<feature type="transmembrane region" description="Helical" evidence="8">
    <location>
        <begin position="433"/>
        <end position="452"/>
    </location>
</feature>
<comment type="subcellular location">
    <subcellularLocation>
        <location evidence="1">Cell membrane</location>
        <topology evidence="1">Multi-pass membrane protein</topology>
    </subcellularLocation>
</comment>
<feature type="transmembrane region" description="Helical" evidence="8">
    <location>
        <begin position="314"/>
        <end position="333"/>
    </location>
</feature>
<keyword evidence="3" id="KW-0813">Transport</keyword>
<dbReference type="SUPFAM" id="SSF81345">
    <property type="entry name" value="ABC transporter involved in vitamin B12 uptake, BtuC"/>
    <property type="match status" value="2"/>
</dbReference>
<feature type="transmembrane region" description="Helical" evidence="8">
    <location>
        <begin position="258"/>
        <end position="275"/>
    </location>
</feature>
<keyword evidence="4" id="KW-1003">Cell membrane</keyword>
<feature type="transmembrane region" description="Helical" evidence="8">
    <location>
        <begin position="577"/>
        <end position="604"/>
    </location>
</feature>
<keyword evidence="6 8" id="KW-1133">Transmembrane helix</keyword>
<keyword evidence="5 8" id="KW-0812">Transmembrane</keyword>
<feature type="transmembrane region" description="Helical" evidence="8">
    <location>
        <begin position="649"/>
        <end position="666"/>
    </location>
</feature>
<comment type="similarity">
    <text evidence="2">Belongs to the binding-protein-dependent transport system permease family. FecCD subfamily.</text>
</comment>
<evidence type="ECO:0000256" key="2">
    <source>
        <dbReference type="ARBA" id="ARBA00007935"/>
    </source>
</evidence>
<name>A0A158DRI0_9BURK</name>
<dbReference type="InterPro" id="IPR037294">
    <property type="entry name" value="ABC_BtuC-like"/>
</dbReference>
<feature type="transmembrane region" description="Helical" evidence="8">
    <location>
        <begin position="458"/>
        <end position="478"/>
    </location>
</feature>
<feature type="transmembrane region" description="Helical" evidence="8">
    <location>
        <begin position="67"/>
        <end position="88"/>
    </location>
</feature>
<feature type="transmembrane region" description="Helical" evidence="8">
    <location>
        <begin position="490"/>
        <end position="509"/>
    </location>
</feature>
<dbReference type="NCBIfam" id="NF007866">
    <property type="entry name" value="PRK10577.1-2"/>
    <property type="match status" value="1"/>
</dbReference>
<feature type="transmembrane region" description="Helical" evidence="8">
    <location>
        <begin position="401"/>
        <end position="421"/>
    </location>
</feature>
<dbReference type="EMBL" id="FCOE02000046">
    <property type="protein sequence ID" value="SAK97204.1"/>
    <property type="molecule type" value="Genomic_DNA"/>
</dbReference>
<evidence type="ECO:0000313" key="10">
    <source>
        <dbReference type="Proteomes" id="UP000054911"/>
    </source>
</evidence>
<feature type="transmembrane region" description="Helical" evidence="8">
    <location>
        <begin position="534"/>
        <end position="556"/>
    </location>
</feature>
<evidence type="ECO:0000256" key="3">
    <source>
        <dbReference type="ARBA" id="ARBA00022448"/>
    </source>
</evidence>
<dbReference type="GO" id="GO:0022857">
    <property type="term" value="F:transmembrane transporter activity"/>
    <property type="evidence" value="ECO:0007669"/>
    <property type="project" value="InterPro"/>
</dbReference>
<feature type="transmembrane region" description="Helical" evidence="8">
    <location>
        <begin position="154"/>
        <end position="177"/>
    </location>
</feature>
<accession>A0A158DRI0</accession>
<evidence type="ECO:0000313" key="9">
    <source>
        <dbReference type="EMBL" id="SAK97204.1"/>
    </source>
</evidence>
<dbReference type="Pfam" id="PF01032">
    <property type="entry name" value="FecCD"/>
    <property type="match status" value="2"/>
</dbReference>
<evidence type="ECO:0000256" key="4">
    <source>
        <dbReference type="ARBA" id="ARBA00022475"/>
    </source>
</evidence>
<dbReference type="InterPro" id="IPR000522">
    <property type="entry name" value="ABC_transptr_permease_BtuC"/>
</dbReference>
<dbReference type="GO" id="GO:0005886">
    <property type="term" value="C:plasma membrane"/>
    <property type="evidence" value="ECO:0007669"/>
    <property type="project" value="UniProtKB-SubCell"/>
</dbReference>
<dbReference type="CDD" id="cd06550">
    <property type="entry name" value="TM_ABC_iron-siderophores_like"/>
    <property type="match status" value="2"/>
</dbReference>
<feature type="transmembrane region" description="Helical" evidence="8">
    <location>
        <begin position="616"/>
        <end position="637"/>
    </location>
</feature>
<keyword evidence="7 8" id="KW-0472">Membrane</keyword>
<evidence type="ECO:0000256" key="7">
    <source>
        <dbReference type="ARBA" id="ARBA00023136"/>
    </source>
</evidence>
<feature type="transmembrane region" description="Helical" evidence="8">
    <location>
        <begin position="100"/>
        <end position="123"/>
    </location>
</feature>
<sequence length="672" mass="69964">MAESVAMSAAPRRLRMHPAWLVAVLISCAFALALRHFAELLPASLWWRALVDPDTRDLKQIVVHESVVPRIAVCLLGGAQLALAGAIFQQVLRNPLAEPTTLGVSAGASLALTIATLFAPQWLFGGQQWVALAGAVASVLLVLALSWRRRLAPVALILAGLIVTFYCGSLGAVLTLFHRETLQSLFMWSAGSLAQSNWDAPRTLLLHLAAGAVLAAALVRPLTMMSLTDAGAQALGVSLRLVRVSALALAVFLSASVVASVGVIGFLGMLAPLVVRLAGARRFRSRLMWAPLFGAALLWITDELVQMIPGGRTGLPTGAVMSLVGAPFVFWLLPRLPALPDTVDLSAGAVGFRRVHLPRWIALGIALLAVAVVLGLTLGGSPDGWTWARGAGFDALLPWRAPRVAVALSAGGMLAVAGAILQRVTGNSMASPEVLGISAGASLGVIALAFVAPEAGRLLQTGAAGAGAFAALVLMLALGRRYHFAPERMLLLGVSLGTAFSALVSVLLATGDPRLTNLLAWLSGSTFGVTANDAMFACAALVVLLAVALCFARWLDILPLGDTVSRSLGVGLGASRIALMLLAAALTGVATMVVGPLSFVGLMAPHLARMLGFRRASAQLASAAILGALVMAVADWLGRNMLFPYQVPVGLQATLVGGLYFMWLMLRGRTAL</sequence>
<gene>
    <name evidence="9" type="ORF">AWB80_07313</name>
</gene>
<dbReference type="AlphaFoldDB" id="A0A158DRI0"/>